<sequence>MWANRVGQDVQAPGLFSKISPSSSLMTAPGEGPVGHALRHCPEAIDRAGSQVLASGGPFGPMDFYFYQ</sequence>
<proteinExistence type="predicted"/>
<dbReference type="AlphaFoldDB" id="A0A0F4XPP5"/>
<protein>
    <submittedName>
        <fullName evidence="1">Uncharacterized protein</fullName>
    </submittedName>
</protein>
<evidence type="ECO:0000313" key="1">
    <source>
        <dbReference type="EMBL" id="KKA07756.1"/>
    </source>
</evidence>
<organism evidence="1 2">
    <name type="scientific">Pseudomonas kilonensis</name>
    <dbReference type="NCBI Taxonomy" id="132476"/>
    <lineage>
        <taxon>Bacteria</taxon>
        <taxon>Pseudomonadati</taxon>
        <taxon>Pseudomonadota</taxon>
        <taxon>Gammaproteobacteria</taxon>
        <taxon>Pseudomonadales</taxon>
        <taxon>Pseudomonadaceae</taxon>
        <taxon>Pseudomonas</taxon>
    </lineage>
</organism>
<name>A0A0F4XPP5_9PSED</name>
<accession>A0A0F4XPP5</accession>
<gene>
    <name evidence="1" type="ORF">VP02_11300</name>
</gene>
<dbReference type="EMBL" id="JZXC01000009">
    <property type="protein sequence ID" value="KKA07756.1"/>
    <property type="molecule type" value="Genomic_DNA"/>
</dbReference>
<evidence type="ECO:0000313" key="2">
    <source>
        <dbReference type="Proteomes" id="UP000033662"/>
    </source>
</evidence>
<dbReference type="Proteomes" id="UP000033662">
    <property type="component" value="Unassembled WGS sequence"/>
</dbReference>
<dbReference type="PATRIC" id="fig|132476.4.peg.6334"/>
<comment type="caution">
    <text evidence="1">The sequence shown here is derived from an EMBL/GenBank/DDBJ whole genome shotgun (WGS) entry which is preliminary data.</text>
</comment>
<reference evidence="1 2" key="1">
    <citation type="submission" date="2015-03" db="EMBL/GenBank/DDBJ databases">
        <title>Pseudomonas fluorescens 1855-344 Genome sequencing and assembly.</title>
        <authorList>
            <person name="Eng W.W.H."/>
            <person name="Gan H.M."/>
            <person name="Savka M.A."/>
        </authorList>
    </citation>
    <scope>NUCLEOTIDE SEQUENCE [LARGE SCALE GENOMIC DNA]</scope>
    <source>
        <strain evidence="1 2">1855-344</strain>
    </source>
</reference>